<reference evidence="11" key="1">
    <citation type="submission" date="2019-09" db="EMBL/GenBank/DDBJ databases">
        <title>Draft genome information of white flower Hibiscus syriacus.</title>
        <authorList>
            <person name="Kim Y.-M."/>
        </authorList>
    </citation>
    <scope>NUCLEOTIDE SEQUENCE [LARGE SCALE GENOMIC DNA]</scope>
    <source>
        <strain evidence="11">YM2019G1</strain>
    </source>
</reference>
<evidence type="ECO:0000256" key="9">
    <source>
        <dbReference type="SAM" id="MobiDB-lite"/>
    </source>
</evidence>
<dbReference type="PANTHER" id="PTHR10593">
    <property type="entry name" value="SERINE/THREONINE-PROTEIN KINASE RIO"/>
    <property type="match status" value="1"/>
</dbReference>
<feature type="region of interest" description="Disordered" evidence="9">
    <location>
        <begin position="11"/>
        <end position="33"/>
    </location>
</feature>
<keyword evidence="6" id="KW-0238">DNA-binding</keyword>
<dbReference type="InterPro" id="IPR055185">
    <property type="entry name" value="C2CH-4th_BIRD-IDD"/>
</dbReference>
<gene>
    <name evidence="11" type="ORF">F3Y22_tig00000916pilonHSYRG00008</name>
</gene>
<evidence type="ECO:0000256" key="3">
    <source>
        <dbReference type="ARBA" id="ARBA00022771"/>
    </source>
</evidence>
<organism evidence="11 12">
    <name type="scientific">Hibiscus syriacus</name>
    <name type="common">Rose of Sharon</name>
    <dbReference type="NCBI Taxonomy" id="106335"/>
    <lineage>
        <taxon>Eukaryota</taxon>
        <taxon>Viridiplantae</taxon>
        <taxon>Streptophyta</taxon>
        <taxon>Embryophyta</taxon>
        <taxon>Tracheophyta</taxon>
        <taxon>Spermatophyta</taxon>
        <taxon>Magnoliopsida</taxon>
        <taxon>eudicotyledons</taxon>
        <taxon>Gunneridae</taxon>
        <taxon>Pentapetalae</taxon>
        <taxon>rosids</taxon>
        <taxon>malvids</taxon>
        <taxon>Malvales</taxon>
        <taxon>Malvaceae</taxon>
        <taxon>Malvoideae</taxon>
        <taxon>Hibiscus</taxon>
    </lineage>
</organism>
<dbReference type="InterPro" id="IPR043502">
    <property type="entry name" value="DNA/RNA_pol_sf"/>
</dbReference>
<name>A0A6A3CWU3_HIBSY</name>
<evidence type="ECO:0000256" key="4">
    <source>
        <dbReference type="ARBA" id="ARBA00022833"/>
    </source>
</evidence>
<dbReference type="SUPFAM" id="SSF56672">
    <property type="entry name" value="DNA/RNA polymerases"/>
    <property type="match status" value="1"/>
</dbReference>
<dbReference type="InterPro" id="IPR031140">
    <property type="entry name" value="IDD1-16"/>
</dbReference>
<dbReference type="GO" id="GO:0005634">
    <property type="term" value="C:nucleus"/>
    <property type="evidence" value="ECO:0007669"/>
    <property type="project" value="TreeGrafter"/>
</dbReference>
<dbReference type="InterPro" id="IPR013087">
    <property type="entry name" value="Znf_C2H2_type"/>
</dbReference>
<evidence type="ECO:0000256" key="5">
    <source>
        <dbReference type="ARBA" id="ARBA00023015"/>
    </source>
</evidence>
<keyword evidence="3 8" id="KW-0863">Zinc-finger</keyword>
<evidence type="ECO:0000259" key="10">
    <source>
        <dbReference type="PROSITE" id="PS50157"/>
    </source>
</evidence>
<proteinExistence type="predicted"/>
<feature type="domain" description="C2H2-type" evidence="10">
    <location>
        <begin position="53"/>
        <end position="75"/>
    </location>
</feature>
<dbReference type="PROSITE" id="PS50157">
    <property type="entry name" value="ZINC_FINGER_C2H2_2"/>
    <property type="match status" value="1"/>
</dbReference>
<evidence type="ECO:0000313" key="11">
    <source>
        <dbReference type="EMBL" id="KAE8733833.1"/>
    </source>
</evidence>
<evidence type="ECO:0000256" key="6">
    <source>
        <dbReference type="ARBA" id="ARBA00023125"/>
    </source>
</evidence>
<dbReference type="AlphaFoldDB" id="A0A6A3CWU3"/>
<dbReference type="SUPFAM" id="SSF57667">
    <property type="entry name" value="beta-beta-alpha zinc fingers"/>
    <property type="match status" value="1"/>
</dbReference>
<dbReference type="InterPro" id="IPR013103">
    <property type="entry name" value="RVT_2"/>
</dbReference>
<dbReference type="GO" id="GO:0003677">
    <property type="term" value="F:DNA binding"/>
    <property type="evidence" value="ECO:0007669"/>
    <property type="project" value="UniProtKB-KW"/>
</dbReference>
<evidence type="ECO:0000256" key="2">
    <source>
        <dbReference type="ARBA" id="ARBA00022737"/>
    </source>
</evidence>
<dbReference type="CDD" id="cd09272">
    <property type="entry name" value="RNase_HI_RT_Ty1"/>
    <property type="match status" value="1"/>
</dbReference>
<keyword evidence="1" id="KW-0479">Metal-binding</keyword>
<dbReference type="InterPro" id="IPR055186">
    <property type="entry name" value="C2H2-2nd_BIRD-IDD"/>
</dbReference>
<keyword evidence="2" id="KW-0677">Repeat</keyword>
<keyword evidence="4" id="KW-0862">Zinc</keyword>
<sequence length="875" mass="96408">MAEASIPAVFVTNPLPGSNPPLAKKKRNLPGTPDPEAEVIALSPKTLMATNRFLCEICGKGFQRDQNLQLHRRGHNLPWKLKQRDTKEPRKRVYVCPEKTCVHHHPSRALGDLTGIKKHFCRKHGEKKWKCDKCSKRYAVRDSFITHRAFCDALAEETARINAATGLRSDINYHLMENQHFFFIFKPISSTDETSIDQSRCGLSLWMNHDVHQFGSLNSGSIYTDPLVWTSNPPASGYQLNWVLGNNVSPSHAQDLTSTLLPLNNVKENGALLVSVPSLFSTQQLQSHQPPSSANMSATALLQKAAQIGTTSTDTSCLGSLGTKCSNGMYVSNTSPISIEIRYEDSSVVLLQGREVDGLYEFGGCFSARVRHAEANMAHTSNNTYVFPFIAQMDQTNVFSEVSSRSGALLFVFPGARRVCDGSLKVAPSISFNQLAVQESGCASVCEAGPSVNVEAGAPSLVMGQAGDSAEQQGMSLVAEPIPSGAFRNFDDGPTLPPSQNGHSMVTRTLRDLRWNEAVLAEYDTLVKNGIWVLEPLPVGCKWLFKVKYNVDGSISRYKACLVAGGFSQVLGHGFNDTFTPVVDVHNTFFNGDLREEVYMVQLSGFEHVASEGSRLLGFHGTSTDASMFIRRDGGGHTFILVYVDDIIITGESRDAMTNVARLLSQKCLLKDMGELGYFLGIEVHRTPEQLVLSQLKFVRELLRRTGMVSSKLAPTPMVVSHKLTCDAGKPLADALIIVDHGLVFQSSSFYEACYVTAFADADWASNVDDRRSVYGSCVFLGCNLVSWSAKRQKNVVQLTTEAEYRSIADTISEVVWVKSLFIDMDESVSTNLVVWSNNTSAIAMSANPVFHARSKNIELDLHFVLKKWLVELFR</sequence>
<dbReference type="FunFam" id="3.30.160.60:FF:000554">
    <property type="entry name" value="protein indeterminate-domain 12-like"/>
    <property type="match status" value="1"/>
</dbReference>
<keyword evidence="5" id="KW-0805">Transcription regulation</keyword>
<evidence type="ECO:0000313" key="12">
    <source>
        <dbReference type="Proteomes" id="UP000436088"/>
    </source>
</evidence>
<evidence type="ECO:0000256" key="8">
    <source>
        <dbReference type="PROSITE-ProRule" id="PRU00042"/>
    </source>
</evidence>
<dbReference type="GO" id="GO:0008270">
    <property type="term" value="F:zinc ion binding"/>
    <property type="evidence" value="ECO:0007669"/>
    <property type="project" value="UniProtKB-KW"/>
</dbReference>
<dbReference type="Pfam" id="PF07727">
    <property type="entry name" value="RVT_2"/>
    <property type="match status" value="1"/>
</dbReference>
<dbReference type="Proteomes" id="UP000436088">
    <property type="component" value="Unassembled WGS sequence"/>
</dbReference>
<dbReference type="SMART" id="SM00355">
    <property type="entry name" value="ZnF_C2H2"/>
    <property type="match status" value="2"/>
</dbReference>
<dbReference type="Pfam" id="PF00096">
    <property type="entry name" value="zf-C2H2"/>
    <property type="match status" value="1"/>
</dbReference>
<dbReference type="EMBL" id="VEPZ02000082">
    <property type="protein sequence ID" value="KAE8733833.1"/>
    <property type="molecule type" value="Genomic_DNA"/>
</dbReference>
<dbReference type="Pfam" id="PF22996">
    <property type="entry name" value="C2H2-2nd_BIRD-IDD"/>
    <property type="match status" value="1"/>
</dbReference>
<dbReference type="GO" id="GO:0003700">
    <property type="term" value="F:DNA-binding transcription factor activity"/>
    <property type="evidence" value="ECO:0007669"/>
    <property type="project" value="TreeGrafter"/>
</dbReference>
<keyword evidence="7" id="KW-0804">Transcription</keyword>
<dbReference type="Gene3D" id="3.30.160.60">
    <property type="entry name" value="Classic Zinc Finger"/>
    <property type="match status" value="1"/>
</dbReference>
<evidence type="ECO:0000256" key="1">
    <source>
        <dbReference type="ARBA" id="ARBA00022723"/>
    </source>
</evidence>
<keyword evidence="12" id="KW-1185">Reference proteome</keyword>
<protein>
    <submittedName>
        <fullName evidence="11">Zinc finger protein MAGPIE</fullName>
    </submittedName>
</protein>
<comment type="caution">
    <text evidence="11">The sequence shown here is derived from an EMBL/GenBank/DDBJ whole genome shotgun (WGS) entry which is preliminary data.</text>
</comment>
<dbReference type="Pfam" id="PF22992">
    <property type="entry name" value="C2CH-4th_BIRD-IDD"/>
    <property type="match status" value="1"/>
</dbReference>
<dbReference type="PROSITE" id="PS00028">
    <property type="entry name" value="ZINC_FINGER_C2H2_1"/>
    <property type="match status" value="1"/>
</dbReference>
<evidence type="ECO:0000256" key="7">
    <source>
        <dbReference type="ARBA" id="ARBA00023163"/>
    </source>
</evidence>
<accession>A0A6A3CWU3</accession>
<dbReference type="InterPro" id="IPR036236">
    <property type="entry name" value="Znf_C2H2_sf"/>
</dbReference>
<dbReference type="PANTHER" id="PTHR10593:SF239">
    <property type="entry name" value="C2H2-TYPE DOMAIN-CONTAINING PROTEIN"/>
    <property type="match status" value="1"/>
</dbReference>